<dbReference type="Gene3D" id="3.40.630.30">
    <property type="match status" value="1"/>
</dbReference>
<dbReference type="CDD" id="cd04301">
    <property type="entry name" value="NAT_SF"/>
    <property type="match status" value="1"/>
</dbReference>
<keyword evidence="1 4" id="KW-0808">Transferase</keyword>
<dbReference type="InterPro" id="IPR016181">
    <property type="entry name" value="Acyl_CoA_acyltransferase"/>
</dbReference>
<name>A0A0Q2UZD6_VIBFU</name>
<evidence type="ECO:0000313" key="4">
    <source>
        <dbReference type="EMBL" id="KQH85824.1"/>
    </source>
</evidence>
<gene>
    <name evidence="4" type="ORF">AMR76_11100</name>
</gene>
<protein>
    <submittedName>
        <fullName evidence="4">GCN5 family acetyltransferase</fullName>
    </submittedName>
</protein>
<dbReference type="InParanoid" id="A0A0Q2UZD6"/>
<dbReference type="Pfam" id="PF00583">
    <property type="entry name" value="Acetyltransf_1"/>
    <property type="match status" value="1"/>
</dbReference>
<dbReference type="InterPro" id="IPR000182">
    <property type="entry name" value="GNAT_dom"/>
</dbReference>
<comment type="caution">
    <text evidence="4">The sequence shown here is derived from an EMBL/GenBank/DDBJ whole genome shotgun (WGS) entry which is preliminary data.</text>
</comment>
<evidence type="ECO:0000256" key="2">
    <source>
        <dbReference type="ARBA" id="ARBA00023315"/>
    </source>
</evidence>
<dbReference type="GO" id="GO:0016747">
    <property type="term" value="F:acyltransferase activity, transferring groups other than amino-acyl groups"/>
    <property type="evidence" value="ECO:0007669"/>
    <property type="project" value="InterPro"/>
</dbReference>
<dbReference type="SUPFAM" id="SSF55729">
    <property type="entry name" value="Acyl-CoA N-acyltransferases (Nat)"/>
    <property type="match status" value="1"/>
</dbReference>
<dbReference type="InterPro" id="IPR050832">
    <property type="entry name" value="Bact_Acetyltransf"/>
</dbReference>
<feature type="domain" description="N-acetyltransferase" evidence="3">
    <location>
        <begin position="2"/>
        <end position="144"/>
    </location>
</feature>
<evidence type="ECO:0000313" key="5">
    <source>
        <dbReference type="Proteomes" id="UP000051221"/>
    </source>
</evidence>
<dbReference type="FunCoup" id="A0A0Q2UZD6">
    <property type="interactions" value="144"/>
</dbReference>
<reference evidence="4 5" key="1">
    <citation type="submission" date="2015-08" db="EMBL/GenBank/DDBJ databases">
        <title>Antibacterial properties of a collection of Vibrionaceae strains.</title>
        <authorList>
            <person name="Giubergia S."/>
        </authorList>
    </citation>
    <scope>NUCLEOTIDE SEQUENCE [LARGE SCALE GENOMIC DNA]</scope>
    <source>
        <strain evidence="4 5">S0821</strain>
    </source>
</reference>
<organism evidence="4 5">
    <name type="scientific">Vibrio furnissii</name>
    <dbReference type="NCBI Taxonomy" id="29494"/>
    <lineage>
        <taxon>Bacteria</taxon>
        <taxon>Pseudomonadati</taxon>
        <taxon>Pseudomonadota</taxon>
        <taxon>Gammaproteobacteria</taxon>
        <taxon>Vibrionales</taxon>
        <taxon>Vibrionaceae</taxon>
        <taxon>Vibrio</taxon>
    </lineage>
</organism>
<sequence length="144" mass="15907">MVTIREMDISDYDAVIAIWRETEHLSLRDVDSRDSIAAYLARNAGCSFVAIKDGVIVGTVLAGTDGRRGYLQHLAVSSRLRGQGIGERLVDATVDALAALGIHKTHLFVYHTNHSAQGFYQKLGWCARDEVRMFSFNGSEHLNA</sequence>
<keyword evidence="5" id="KW-1185">Reference proteome</keyword>
<dbReference type="PROSITE" id="PS51186">
    <property type="entry name" value="GNAT"/>
    <property type="match status" value="1"/>
</dbReference>
<dbReference type="PANTHER" id="PTHR43877">
    <property type="entry name" value="AMINOALKYLPHOSPHONATE N-ACETYLTRANSFERASE-RELATED-RELATED"/>
    <property type="match status" value="1"/>
</dbReference>
<dbReference type="EMBL" id="LKHS01000009">
    <property type="protein sequence ID" value="KQH85824.1"/>
    <property type="molecule type" value="Genomic_DNA"/>
</dbReference>
<proteinExistence type="predicted"/>
<evidence type="ECO:0000259" key="3">
    <source>
        <dbReference type="PROSITE" id="PS51186"/>
    </source>
</evidence>
<dbReference type="PANTHER" id="PTHR43877:SF2">
    <property type="entry name" value="AMINOALKYLPHOSPHONATE N-ACETYLTRANSFERASE-RELATED"/>
    <property type="match status" value="1"/>
</dbReference>
<evidence type="ECO:0000256" key="1">
    <source>
        <dbReference type="ARBA" id="ARBA00022679"/>
    </source>
</evidence>
<dbReference type="Proteomes" id="UP000051221">
    <property type="component" value="Unassembled WGS sequence"/>
</dbReference>
<keyword evidence="2" id="KW-0012">Acyltransferase</keyword>
<accession>A0A0Q2UZD6</accession>
<dbReference type="AlphaFoldDB" id="A0A0Q2UZD6"/>